<dbReference type="InterPro" id="IPR052404">
    <property type="entry name" value="SPP1-like_terminase"/>
</dbReference>
<gene>
    <name evidence="5" type="ORF">DS831_04650</name>
</gene>
<protein>
    <submittedName>
        <fullName evidence="5">Terminase</fullName>
    </submittedName>
</protein>
<evidence type="ECO:0000256" key="2">
    <source>
        <dbReference type="ARBA" id="ARBA00023219"/>
    </source>
</evidence>
<name>A0A417ZHY7_9LACO</name>
<dbReference type="OrthoDB" id="7358785at2"/>
<evidence type="ECO:0000259" key="4">
    <source>
        <dbReference type="Pfam" id="PF06056"/>
    </source>
</evidence>
<dbReference type="InterPro" id="IPR005335">
    <property type="entry name" value="Terminase_ssu"/>
</dbReference>
<keyword evidence="1" id="KW-1188">Viral release from host cell</keyword>
<feature type="coiled-coil region" evidence="3">
    <location>
        <begin position="265"/>
        <end position="329"/>
    </location>
</feature>
<dbReference type="SUPFAM" id="SSF46689">
    <property type="entry name" value="Homeodomain-like"/>
    <property type="match status" value="1"/>
</dbReference>
<dbReference type="EMBL" id="QOCR01000002">
    <property type="protein sequence ID" value="RHW51314.1"/>
    <property type="molecule type" value="Genomic_DNA"/>
</dbReference>
<dbReference type="InterPro" id="IPR010332">
    <property type="entry name" value="ATPase_terminase-su_N"/>
</dbReference>
<dbReference type="PANTHER" id="PTHR41328:SF3">
    <property type="entry name" value="PBSX PHAGE TERMINASE SMALL SUBUNIT"/>
    <property type="match status" value="1"/>
</dbReference>
<dbReference type="Gene3D" id="1.10.10.1400">
    <property type="entry name" value="Terminase, small subunit, N-terminal DNA-binding domain, HTH motif"/>
    <property type="match status" value="1"/>
</dbReference>
<evidence type="ECO:0000313" key="5">
    <source>
        <dbReference type="EMBL" id="RHW51314.1"/>
    </source>
</evidence>
<keyword evidence="2" id="KW-0231">Viral genome packaging</keyword>
<proteinExistence type="predicted"/>
<comment type="caution">
    <text evidence="5">The sequence shown here is derived from an EMBL/GenBank/DDBJ whole genome shotgun (WGS) entry which is preliminary data.</text>
</comment>
<dbReference type="AlphaFoldDB" id="A0A417ZHY7"/>
<sequence length="329" mass="37707">MNFEQKRENARKDYESGMKYKDIAQKYDVSLNTVKSWKTRYKWQRAPTKKSVHTKNEKYAHKKETDAAIDNLNNSSLTDKQKAFVLEYLRIYNATQAYINVYGATYNTAKTNGPKLLENAGVQAQIKQIRAAKLHELSIEPFDLITDIAKEAKADIGDYVSFGSWPELLTEVTKSHKKFKDKAGHELAADVVENKPILDSNGHKVYYHHSYLYFKDQDKVDTTLIKKIKMGKDGPVIELQDKGKAREQLLDWLPKPETDKNISNDELLQAQLAKAKADAQKTEANARIAKHEADQLENNKYVNPEIVALSNLLKERMQKEDDITNETNN</sequence>
<reference evidence="5 6" key="1">
    <citation type="submission" date="2018-07" db="EMBL/GenBank/DDBJ databases">
        <title>Genome sequences of six Lactobacillus spp. isolated from bumble bee guts.</title>
        <authorList>
            <person name="Motta E.V.S."/>
            <person name="Moran N.A."/>
        </authorList>
    </citation>
    <scope>NUCLEOTIDE SEQUENCE [LARGE SCALE GENOMIC DNA]</scope>
    <source>
        <strain evidence="5 6">BI-1.1</strain>
    </source>
</reference>
<keyword evidence="6" id="KW-1185">Reference proteome</keyword>
<dbReference type="Pfam" id="PF06056">
    <property type="entry name" value="Terminase_5"/>
    <property type="match status" value="1"/>
</dbReference>
<dbReference type="InterPro" id="IPR038713">
    <property type="entry name" value="Terminase_Gp1_N_sf"/>
</dbReference>
<keyword evidence="3" id="KW-0175">Coiled coil</keyword>
<dbReference type="GO" id="GO:0051276">
    <property type="term" value="P:chromosome organization"/>
    <property type="evidence" value="ECO:0007669"/>
    <property type="project" value="InterPro"/>
</dbReference>
<dbReference type="Proteomes" id="UP000284109">
    <property type="component" value="Unassembled WGS sequence"/>
</dbReference>
<organism evidence="5 6">
    <name type="scientific">Bombilactobacillus bombi</name>
    <dbReference type="NCBI Taxonomy" id="1303590"/>
    <lineage>
        <taxon>Bacteria</taxon>
        <taxon>Bacillati</taxon>
        <taxon>Bacillota</taxon>
        <taxon>Bacilli</taxon>
        <taxon>Lactobacillales</taxon>
        <taxon>Lactobacillaceae</taxon>
        <taxon>Bombilactobacillus</taxon>
    </lineage>
</organism>
<accession>A0A417ZHY7</accession>
<dbReference type="PANTHER" id="PTHR41328">
    <property type="entry name" value="TERMINASE SMALL SUBUNIT-RELATED"/>
    <property type="match status" value="1"/>
</dbReference>
<feature type="domain" description="Terminase ATPase subunit N-terminal" evidence="4">
    <location>
        <begin position="7"/>
        <end position="47"/>
    </location>
</feature>
<dbReference type="Gene3D" id="1.10.10.60">
    <property type="entry name" value="Homeodomain-like"/>
    <property type="match status" value="1"/>
</dbReference>
<evidence type="ECO:0000256" key="3">
    <source>
        <dbReference type="SAM" id="Coils"/>
    </source>
</evidence>
<dbReference type="Pfam" id="PF03592">
    <property type="entry name" value="Terminase_2"/>
    <property type="match status" value="1"/>
</dbReference>
<evidence type="ECO:0000313" key="6">
    <source>
        <dbReference type="Proteomes" id="UP000284109"/>
    </source>
</evidence>
<evidence type="ECO:0000256" key="1">
    <source>
        <dbReference type="ARBA" id="ARBA00022612"/>
    </source>
</evidence>
<dbReference type="RefSeq" id="WP_118900862.1">
    <property type="nucleotide sequence ID" value="NZ_QOCR01000002.1"/>
</dbReference>
<dbReference type="InterPro" id="IPR009057">
    <property type="entry name" value="Homeodomain-like_sf"/>
</dbReference>